<evidence type="ECO:0000313" key="10">
    <source>
        <dbReference type="Proteomes" id="UP001390339"/>
    </source>
</evidence>
<dbReference type="SUPFAM" id="SSF103473">
    <property type="entry name" value="MFS general substrate transporter"/>
    <property type="match status" value="1"/>
</dbReference>
<feature type="transmembrane region" description="Helical" evidence="7">
    <location>
        <begin position="371"/>
        <end position="389"/>
    </location>
</feature>
<evidence type="ECO:0000256" key="4">
    <source>
        <dbReference type="ARBA" id="ARBA00022989"/>
    </source>
</evidence>
<dbReference type="InterPro" id="IPR020846">
    <property type="entry name" value="MFS_dom"/>
</dbReference>
<feature type="transmembrane region" description="Helical" evidence="7">
    <location>
        <begin position="430"/>
        <end position="451"/>
    </location>
</feature>
<evidence type="ECO:0000256" key="6">
    <source>
        <dbReference type="SAM" id="MobiDB-lite"/>
    </source>
</evidence>
<keyword evidence="5 7" id="KW-0472">Membrane</keyword>
<keyword evidence="10" id="KW-1185">Reference proteome</keyword>
<sequence length="534" mass="59341">MESRLGAMDRRKSPPSPPASPPKTATPPVVEMPTHHNHWGLGRFIPYFRNPENVLRAKLDLFLLLWMFIAGIMKEMDQSATTQAYVSGMREDLGLLGNELNWFQTYFSIAYAIFIVPSQMLQTKLRPSLWLPFAEINWGLLTTFTYKAKTAETVYVLRFFLGMMSATSWPGITSLILTWYTPGELALRLAIFNVSDVAGAMFLGVVQAQLHVHMNGVHGLAGWQWLFIISGAVTILLGLLGLFIVPDSPSNTRAVWLTPTEKRISLERMVRHKIQPARLIPWRVLRAKVVLLLRHPLTWMFMAVFAQNAWAGRANSYILLYLKGVTDEATGIPLYSTYQVNLIPLGGYALQIITNVGINAVGDYKGWRWQICVASGLVHIIACAILAPWPASHTVIMFAYFLTYTTSASGPAVIAWLAELLRAEPEARSIIVGLTVTVVYVGHATIPLGVWKVTDSPQYPIGFPLAAAFAASAILVVLLMRFWFVRNFPEFPRFGYAAGEDGMLDEPYSDAERGGPALETEGEMGLKTGHGLKL</sequence>
<keyword evidence="2" id="KW-0813">Transport</keyword>
<dbReference type="Gene3D" id="1.20.1250.20">
    <property type="entry name" value="MFS general substrate transporter like domains"/>
    <property type="match status" value="2"/>
</dbReference>
<dbReference type="PANTHER" id="PTHR43791:SF64">
    <property type="entry name" value="MAJOR FACILITATOR SUPERFAMILY (MFS) PROFILE DOMAIN-CONTAINING PROTEIN"/>
    <property type="match status" value="1"/>
</dbReference>
<comment type="subcellular location">
    <subcellularLocation>
        <location evidence="1">Membrane</location>
        <topology evidence="1">Multi-pass membrane protein</topology>
    </subcellularLocation>
</comment>
<dbReference type="Pfam" id="PF07690">
    <property type="entry name" value="MFS_1"/>
    <property type="match status" value="1"/>
</dbReference>
<keyword evidence="4 7" id="KW-1133">Transmembrane helix</keyword>
<feature type="transmembrane region" description="Helical" evidence="7">
    <location>
        <begin position="463"/>
        <end position="484"/>
    </location>
</feature>
<proteinExistence type="predicted"/>
<feature type="region of interest" description="Disordered" evidence="6">
    <location>
        <begin position="508"/>
        <end position="534"/>
    </location>
</feature>
<dbReference type="EMBL" id="JAPCWZ010000004">
    <property type="protein sequence ID" value="KAK8869102.1"/>
    <property type="molecule type" value="Genomic_DNA"/>
</dbReference>
<evidence type="ECO:0000256" key="3">
    <source>
        <dbReference type="ARBA" id="ARBA00022692"/>
    </source>
</evidence>
<name>A0ABR2IW86_9PEZI</name>
<evidence type="ECO:0000256" key="1">
    <source>
        <dbReference type="ARBA" id="ARBA00004141"/>
    </source>
</evidence>
<organism evidence="9 10">
    <name type="scientific">Apiospora arundinis</name>
    <dbReference type="NCBI Taxonomy" id="335852"/>
    <lineage>
        <taxon>Eukaryota</taxon>
        <taxon>Fungi</taxon>
        <taxon>Dikarya</taxon>
        <taxon>Ascomycota</taxon>
        <taxon>Pezizomycotina</taxon>
        <taxon>Sordariomycetes</taxon>
        <taxon>Xylariomycetidae</taxon>
        <taxon>Amphisphaeriales</taxon>
        <taxon>Apiosporaceae</taxon>
        <taxon>Apiospora</taxon>
    </lineage>
</organism>
<dbReference type="PANTHER" id="PTHR43791">
    <property type="entry name" value="PERMEASE-RELATED"/>
    <property type="match status" value="1"/>
</dbReference>
<dbReference type="InterPro" id="IPR036259">
    <property type="entry name" value="MFS_trans_sf"/>
</dbReference>
<gene>
    <name evidence="9" type="ORF">PGQ11_007680</name>
</gene>
<evidence type="ECO:0000259" key="8">
    <source>
        <dbReference type="PROSITE" id="PS50850"/>
    </source>
</evidence>
<evidence type="ECO:0000256" key="7">
    <source>
        <dbReference type="SAM" id="Phobius"/>
    </source>
</evidence>
<feature type="compositionally biased region" description="Basic and acidic residues" evidence="6">
    <location>
        <begin position="1"/>
        <end position="12"/>
    </location>
</feature>
<evidence type="ECO:0000313" key="9">
    <source>
        <dbReference type="EMBL" id="KAK8869102.1"/>
    </source>
</evidence>
<evidence type="ECO:0000256" key="5">
    <source>
        <dbReference type="ARBA" id="ARBA00023136"/>
    </source>
</evidence>
<dbReference type="PROSITE" id="PS50850">
    <property type="entry name" value="MFS"/>
    <property type="match status" value="1"/>
</dbReference>
<feature type="transmembrane region" description="Helical" evidence="7">
    <location>
        <begin position="222"/>
        <end position="245"/>
    </location>
</feature>
<evidence type="ECO:0000256" key="2">
    <source>
        <dbReference type="ARBA" id="ARBA00022448"/>
    </source>
</evidence>
<protein>
    <submittedName>
        <fullName evidence="9">Major facilitator superfamily transporter</fullName>
    </submittedName>
</protein>
<reference evidence="9 10" key="1">
    <citation type="journal article" date="2024" name="IMA Fungus">
        <title>Apiospora arundinis, a panoply of carbohydrate-active enzymes and secondary metabolites.</title>
        <authorList>
            <person name="Sorensen T."/>
            <person name="Petersen C."/>
            <person name="Muurmann A.T."/>
            <person name="Christiansen J.V."/>
            <person name="Brundto M.L."/>
            <person name="Overgaard C.K."/>
            <person name="Boysen A.T."/>
            <person name="Wollenberg R.D."/>
            <person name="Larsen T.O."/>
            <person name="Sorensen J.L."/>
            <person name="Nielsen K.L."/>
            <person name="Sondergaard T.E."/>
        </authorList>
    </citation>
    <scope>NUCLEOTIDE SEQUENCE [LARGE SCALE GENOMIC DNA]</scope>
    <source>
        <strain evidence="9 10">AAU 773</strain>
    </source>
</reference>
<feature type="transmembrane region" description="Helical" evidence="7">
    <location>
        <begin position="395"/>
        <end position="418"/>
    </location>
</feature>
<dbReference type="Proteomes" id="UP001390339">
    <property type="component" value="Unassembled WGS sequence"/>
</dbReference>
<feature type="compositionally biased region" description="Pro residues" evidence="6">
    <location>
        <begin position="14"/>
        <end position="25"/>
    </location>
</feature>
<keyword evidence="3 7" id="KW-0812">Transmembrane</keyword>
<comment type="caution">
    <text evidence="9">The sequence shown here is derived from an EMBL/GenBank/DDBJ whole genome shotgun (WGS) entry which is preliminary data.</text>
</comment>
<feature type="region of interest" description="Disordered" evidence="6">
    <location>
        <begin position="1"/>
        <end position="30"/>
    </location>
</feature>
<feature type="transmembrane region" description="Helical" evidence="7">
    <location>
        <begin position="154"/>
        <end position="177"/>
    </location>
</feature>
<dbReference type="InterPro" id="IPR011701">
    <property type="entry name" value="MFS"/>
</dbReference>
<feature type="domain" description="Major facilitator superfamily (MFS) profile" evidence="8">
    <location>
        <begin position="63"/>
        <end position="489"/>
    </location>
</feature>
<accession>A0ABR2IW86</accession>